<organism evidence="7 8">
    <name type="scientific">Gracilibacillus marinus</name>
    <dbReference type="NCBI Taxonomy" id="630535"/>
    <lineage>
        <taxon>Bacteria</taxon>
        <taxon>Bacillati</taxon>
        <taxon>Bacillota</taxon>
        <taxon>Bacilli</taxon>
        <taxon>Bacillales</taxon>
        <taxon>Bacillaceae</taxon>
        <taxon>Gracilibacillus</taxon>
    </lineage>
</organism>
<dbReference type="RefSeq" id="WP_390195255.1">
    <property type="nucleotide sequence ID" value="NZ_JBHSDV010000001.1"/>
</dbReference>
<keyword evidence="3" id="KW-0735">Signal-anchor</keyword>
<dbReference type="EMBL" id="JBHSDV010000001">
    <property type="protein sequence ID" value="MFC4386556.1"/>
    <property type="molecule type" value="Genomic_DNA"/>
</dbReference>
<reference evidence="8" key="1">
    <citation type="journal article" date="2019" name="Int. J. Syst. Evol. Microbiol.">
        <title>The Global Catalogue of Microorganisms (GCM) 10K type strain sequencing project: providing services to taxonomists for standard genome sequencing and annotation.</title>
        <authorList>
            <consortium name="The Broad Institute Genomics Platform"/>
            <consortium name="The Broad Institute Genome Sequencing Center for Infectious Disease"/>
            <person name="Wu L."/>
            <person name="Ma J."/>
        </authorList>
    </citation>
    <scope>NUCLEOTIDE SEQUENCE [LARGE SCALE GENOMIC DNA]</scope>
    <source>
        <strain evidence="8">KACC 14058</strain>
    </source>
</reference>
<dbReference type="NCBIfam" id="TIGR00350">
    <property type="entry name" value="lytR_cpsA_psr"/>
    <property type="match status" value="1"/>
</dbReference>
<keyword evidence="5" id="KW-0472">Membrane</keyword>
<keyword evidence="8" id="KW-1185">Reference proteome</keyword>
<evidence type="ECO:0000256" key="2">
    <source>
        <dbReference type="ARBA" id="ARBA00022692"/>
    </source>
</evidence>
<evidence type="ECO:0000256" key="3">
    <source>
        <dbReference type="ARBA" id="ARBA00022968"/>
    </source>
</evidence>
<proteinExistence type="inferred from homology"/>
<dbReference type="PANTHER" id="PTHR33392:SF3">
    <property type="entry name" value="POLYISOPRENYL-TEICHOIC ACID--PEPTIDOGLYCAN TEICHOIC ACID TRANSFERASE TAGT"/>
    <property type="match status" value="1"/>
</dbReference>
<dbReference type="InterPro" id="IPR004474">
    <property type="entry name" value="LytR_CpsA_psr"/>
</dbReference>
<evidence type="ECO:0000256" key="1">
    <source>
        <dbReference type="ARBA" id="ARBA00006068"/>
    </source>
</evidence>
<evidence type="ECO:0000256" key="5">
    <source>
        <dbReference type="SAM" id="Phobius"/>
    </source>
</evidence>
<protein>
    <submittedName>
        <fullName evidence="7">LCP family protein</fullName>
    </submittedName>
</protein>
<evidence type="ECO:0000313" key="7">
    <source>
        <dbReference type="EMBL" id="MFC4386556.1"/>
    </source>
</evidence>
<feature type="transmembrane region" description="Helical" evidence="5">
    <location>
        <begin position="25"/>
        <end position="48"/>
    </location>
</feature>
<gene>
    <name evidence="7" type="ORF">ACFOZ1_01905</name>
</gene>
<dbReference type="Pfam" id="PF03816">
    <property type="entry name" value="LytR_cpsA_psr"/>
    <property type="match status" value="1"/>
</dbReference>
<dbReference type="PANTHER" id="PTHR33392">
    <property type="entry name" value="POLYISOPRENYL-TEICHOIC ACID--PEPTIDOGLYCAN TEICHOIC ACID TRANSFERASE TAGU"/>
    <property type="match status" value="1"/>
</dbReference>
<sequence>MNQINKESKSRIIVKKKKKSKKKRIFIYILIFLLLVIGGITAYVVSLWNKAEDVANESYESDGREKSDYRDTIVDPAKDHVSILFVGIDSSEKRNNGTHALSDALILATLNIDDKSVKMLSIPRDSYVYMPDTDEYDKITHAHGRGIKATIETVENLLEVPVDYYVRLNFNAFVDVVDSLGGITVDVPYEFSEQDSNDSKNAIHLEAGIQELNGEEALALARTRKLDNDIERGKRQQEIMKAIAKKVASVDSLLKLDESMEAVGKNMSTNLTFSEMQSLVKYGLSSELDIETLNLSGTDLWTNRYYLQLNEEDLLNAKAILKNHLELEGTSDNLENTTEVQ</sequence>
<dbReference type="InterPro" id="IPR050922">
    <property type="entry name" value="LytR/CpsA/Psr_CW_biosynth"/>
</dbReference>
<feature type="domain" description="Cell envelope-related transcriptional attenuator" evidence="6">
    <location>
        <begin position="102"/>
        <end position="248"/>
    </location>
</feature>
<comment type="caution">
    <text evidence="7">The sequence shown here is derived from an EMBL/GenBank/DDBJ whole genome shotgun (WGS) entry which is preliminary data.</text>
</comment>
<comment type="similarity">
    <text evidence="1">Belongs to the LytR/CpsA/Psr (LCP) family.</text>
</comment>
<dbReference type="Gene3D" id="3.40.630.190">
    <property type="entry name" value="LCP protein"/>
    <property type="match status" value="1"/>
</dbReference>
<name>A0ABV8VQ12_9BACI</name>
<evidence type="ECO:0000256" key="4">
    <source>
        <dbReference type="ARBA" id="ARBA00022989"/>
    </source>
</evidence>
<accession>A0ABV8VQ12</accession>
<evidence type="ECO:0000259" key="6">
    <source>
        <dbReference type="Pfam" id="PF03816"/>
    </source>
</evidence>
<keyword evidence="4 5" id="KW-1133">Transmembrane helix</keyword>
<dbReference type="Proteomes" id="UP001595880">
    <property type="component" value="Unassembled WGS sequence"/>
</dbReference>
<keyword evidence="2 5" id="KW-0812">Transmembrane</keyword>
<evidence type="ECO:0000313" key="8">
    <source>
        <dbReference type="Proteomes" id="UP001595880"/>
    </source>
</evidence>